<accession>A0ABS5SST1</accession>
<dbReference type="Gene3D" id="3.90.79.10">
    <property type="entry name" value="Nucleoside Triphosphate Pyrophosphohydrolase"/>
    <property type="match status" value="1"/>
</dbReference>
<keyword evidence="6" id="KW-0460">Magnesium</keyword>
<dbReference type="InterPro" id="IPR000059">
    <property type="entry name" value="NUDIX_hydrolase_NudL_CS"/>
</dbReference>
<keyword evidence="4" id="KW-0479">Metal-binding</keyword>
<comment type="cofactor">
    <cofactor evidence="2">
        <name>Mg(2+)</name>
        <dbReference type="ChEBI" id="CHEBI:18420"/>
    </cofactor>
</comment>
<dbReference type="RefSeq" id="WP_214235243.1">
    <property type="nucleotide sequence ID" value="NZ_JABBFR010000001.1"/>
</dbReference>
<evidence type="ECO:0000256" key="1">
    <source>
        <dbReference type="ARBA" id="ARBA00001936"/>
    </source>
</evidence>
<gene>
    <name evidence="9" type="ORF">HH682_00625</name>
</gene>
<comment type="cofactor">
    <cofactor evidence="1">
        <name>Mn(2+)</name>
        <dbReference type="ChEBI" id="CHEBI:29035"/>
    </cofactor>
</comment>
<evidence type="ECO:0000256" key="2">
    <source>
        <dbReference type="ARBA" id="ARBA00001946"/>
    </source>
</evidence>
<evidence type="ECO:0000256" key="5">
    <source>
        <dbReference type="ARBA" id="ARBA00022801"/>
    </source>
</evidence>
<evidence type="ECO:0000313" key="10">
    <source>
        <dbReference type="Proteomes" id="UP000790096"/>
    </source>
</evidence>
<dbReference type="PANTHER" id="PTHR12992">
    <property type="entry name" value="NUDIX HYDROLASE"/>
    <property type="match status" value="1"/>
</dbReference>
<keyword evidence="10" id="KW-1185">Reference proteome</keyword>
<sequence length="196" mass="21886">MNDDLHLFLSQYLLTPLGDEPISVTLPTAAVLVPIINHPHTPTLLFTQRSKQLRQHPGQVAFPGGKHDLADYSLYETALRETYEEVGITPQSIQLLGELPLVNSRTGHSVKPFLALVEPGFILDPNSDEVAEVFEVPLSYLLNSHNYVTLWVGHSQAQRQVHFLPYSSHLIRGMTANILFHLSTHIATSPPSNKKR</sequence>
<keyword evidence="7" id="KW-0464">Manganese</keyword>
<dbReference type="SUPFAM" id="SSF55811">
    <property type="entry name" value="Nudix"/>
    <property type="match status" value="1"/>
</dbReference>
<evidence type="ECO:0000256" key="6">
    <source>
        <dbReference type="ARBA" id="ARBA00022842"/>
    </source>
</evidence>
<dbReference type="NCBIfam" id="NF007980">
    <property type="entry name" value="PRK10707.1"/>
    <property type="match status" value="1"/>
</dbReference>
<dbReference type="InterPro" id="IPR045121">
    <property type="entry name" value="CoAse"/>
</dbReference>
<evidence type="ECO:0000256" key="3">
    <source>
        <dbReference type="ARBA" id="ARBA00006506"/>
    </source>
</evidence>
<reference evidence="9 10" key="1">
    <citation type="submission" date="2020-04" db="EMBL/GenBank/DDBJ databases">
        <title>Genome sequencing of Rosenbergiella species.</title>
        <authorList>
            <person name="Alvarez-Perez S."/>
            <person name="Lievens B."/>
        </authorList>
    </citation>
    <scope>NUCLEOTIDE SEQUENCE [LARGE SCALE GENOMIC DNA]</scope>
    <source>
        <strain evidence="9 10">S61</strain>
    </source>
</reference>
<feature type="domain" description="Nudix hydrolase" evidence="8">
    <location>
        <begin position="26"/>
        <end position="160"/>
    </location>
</feature>
<comment type="similarity">
    <text evidence="3">Belongs to the Nudix hydrolase family. PCD1 subfamily.</text>
</comment>
<proteinExistence type="inferred from homology"/>
<protein>
    <submittedName>
        <fullName evidence="9">CoA pyrophosphatase</fullName>
    </submittedName>
</protein>
<dbReference type="PANTHER" id="PTHR12992:SF11">
    <property type="entry name" value="MITOCHONDRIAL COENZYME A DIPHOSPHATASE NUDT8"/>
    <property type="match status" value="1"/>
</dbReference>
<organism evidence="9 10">
    <name type="scientific">Rosenbergiella gaditana</name>
    <dbReference type="NCBI Taxonomy" id="2726987"/>
    <lineage>
        <taxon>Bacteria</taxon>
        <taxon>Pseudomonadati</taxon>
        <taxon>Pseudomonadota</taxon>
        <taxon>Gammaproteobacteria</taxon>
        <taxon>Enterobacterales</taxon>
        <taxon>Erwiniaceae</taxon>
        <taxon>Rosenbergiella</taxon>
    </lineage>
</organism>
<dbReference type="CDD" id="cd03426">
    <property type="entry name" value="NUDIX_CoAse_Nudt7"/>
    <property type="match status" value="1"/>
</dbReference>
<dbReference type="PROSITE" id="PS01293">
    <property type="entry name" value="NUDIX_COA"/>
    <property type="match status" value="1"/>
</dbReference>
<evidence type="ECO:0000259" key="8">
    <source>
        <dbReference type="PROSITE" id="PS51462"/>
    </source>
</evidence>
<dbReference type="EMBL" id="JABBFR010000001">
    <property type="protein sequence ID" value="MBT0722969.1"/>
    <property type="molecule type" value="Genomic_DNA"/>
</dbReference>
<dbReference type="Pfam" id="PF00293">
    <property type="entry name" value="NUDIX"/>
    <property type="match status" value="1"/>
</dbReference>
<dbReference type="InterPro" id="IPR015797">
    <property type="entry name" value="NUDIX_hydrolase-like_dom_sf"/>
</dbReference>
<comment type="caution">
    <text evidence="9">The sequence shown here is derived from an EMBL/GenBank/DDBJ whole genome shotgun (WGS) entry which is preliminary data.</text>
</comment>
<dbReference type="PROSITE" id="PS51462">
    <property type="entry name" value="NUDIX"/>
    <property type="match status" value="1"/>
</dbReference>
<evidence type="ECO:0000256" key="4">
    <source>
        <dbReference type="ARBA" id="ARBA00022723"/>
    </source>
</evidence>
<evidence type="ECO:0000256" key="7">
    <source>
        <dbReference type="ARBA" id="ARBA00023211"/>
    </source>
</evidence>
<name>A0ABS5SST1_9GAMM</name>
<keyword evidence="5" id="KW-0378">Hydrolase</keyword>
<dbReference type="Proteomes" id="UP000790096">
    <property type="component" value="Unassembled WGS sequence"/>
</dbReference>
<dbReference type="InterPro" id="IPR000086">
    <property type="entry name" value="NUDIX_hydrolase_dom"/>
</dbReference>
<evidence type="ECO:0000313" key="9">
    <source>
        <dbReference type="EMBL" id="MBT0722969.1"/>
    </source>
</evidence>